<dbReference type="OrthoDB" id="408728at2759"/>
<gene>
    <name evidence="1" type="ORF">F0562_016439</name>
</gene>
<keyword evidence="2" id="KW-1185">Reference proteome</keyword>
<protein>
    <submittedName>
        <fullName evidence="1">Uncharacterized protein</fullName>
    </submittedName>
</protein>
<dbReference type="AlphaFoldDB" id="A0A5J4ZNK0"/>
<dbReference type="Proteomes" id="UP000325577">
    <property type="component" value="Linkage Group LG7"/>
</dbReference>
<accession>A0A5J4ZNK0</accession>
<organism evidence="1 2">
    <name type="scientific">Nyssa sinensis</name>
    <dbReference type="NCBI Taxonomy" id="561372"/>
    <lineage>
        <taxon>Eukaryota</taxon>
        <taxon>Viridiplantae</taxon>
        <taxon>Streptophyta</taxon>
        <taxon>Embryophyta</taxon>
        <taxon>Tracheophyta</taxon>
        <taxon>Spermatophyta</taxon>
        <taxon>Magnoliopsida</taxon>
        <taxon>eudicotyledons</taxon>
        <taxon>Gunneridae</taxon>
        <taxon>Pentapetalae</taxon>
        <taxon>asterids</taxon>
        <taxon>Cornales</taxon>
        <taxon>Nyssaceae</taxon>
        <taxon>Nyssa</taxon>
    </lineage>
</organism>
<dbReference type="EMBL" id="CM018050">
    <property type="protein sequence ID" value="KAA8518787.1"/>
    <property type="molecule type" value="Genomic_DNA"/>
</dbReference>
<name>A0A5J4ZNK0_9ASTE</name>
<proteinExistence type="predicted"/>
<sequence length="166" mass="17927">MGAISALQQQVQSLPVELSAIRTEIVRYNPIAITTAAVSSIATPTPVAANLAADTLLLTGQVYPHLLGIHQTRMPPPLEMEGACLCEAEDKFFDARDVITSVSDLGSDCSNCCPNPGFGNCVLDSIGYEFWTKNPESVHDHCQRFLNWMGVSLDWNPDDGAESGDM</sequence>
<evidence type="ECO:0000313" key="1">
    <source>
        <dbReference type="EMBL" id="KAA8518787.1"/>
    </source>
</evidence>
<reference evidence="1 2" key="1">
    <citation type="submission" date="2019-09" db="EMBL/GenBank/DDBJ databases">
        <title>A chromosome-level genome assembly of the Chinese tupelo Nyssa sinensis.</title>
        <authorList>
            <person name="Yang X."/>
            <person name="Kang M."/>
            <person name="Yang Y."/>
            <person name="Xiong H."/>
            <person name="Wang M."/>
            <person name="Zhang Z."/>
            <person name="Wang Z."/>
            <person name="Wu H."/>
            <person name="Ma T."/>
            <person name="Liu J."/>
            <person name="Xi Z."/>
        </authorList>
    </citation>
    <scope>NUCLEOTIDE SEQUENCE [LARGE SCALE GENOMIC DNA]</scope>
    <source>
        <strain evidence="1">J267</strain>
        <tissue evidence="1">Leaf</tissue>
    </source>
</reference>
<evidence type="ECO:0000313" key="2">
    <source>
        <dbReference type="Proteomes" id="UP000325577"/>
    </source>
</evidence>